<dbReference type="SMART" id="SM00704">
    <property type="entry name" value="ZnF_CDGSH"/>
    <property type="match status" value="1"/>
</dbReference>
<dbReference type="Pfam" id="PF09360">
    <property type="entry name" value="zf-CDGSH"/>
    <property type="match status" value="1"/>
</dbReference>
<comment type="caution">
    <text evidence="6">The sequence shown here is derived from an EMBL/GenBank/DDBJ whole genome shotgun (WGS) entry which is preliminary data.</text>
</comment>
<dbReference type="GO" id="GO:0005737">
    <property type="term" value="C:cytoplasm"/>
    <property type="evidence" value="ECO:0007669"/>
    <property type="project" value="UniProtKB-ARBA"/>
</dbReference>
<keyword evidence="1" id="KW-0001">2Fe-2S</keyword>
<reference evidence="6" key="1">
    <citation type="journal article" date="2014" name="Int. J. Syst. Evol. Microbiol.">
        <title>Complete genome sequence of Corynebacterium casei LMG S-19264T (=DSM 44701T), isolated from a smear-ripened cheese.</title>
        <authorList>
            <consortium name="US DOE Joint Genome Institute (JGI-PGF)"/>
            <person name="Walter F."/>
            <person name="Albersmeier A."/>
            <person name="Kalinowski J."/>
            <person name="Ruckert C."/>
        </authorList>
    </citation>
    <scope>NUCLEOTIDE SEQUENCE</scope>
    <source>
        <strain evidence="6">CGMCC 1.12785</strain>
    </source>
</reference>
<protein>
    <recommendedName>
        <fullName evidence="5">Iron-binding zinc finger CDGSH type domain-containing protein</fullName>
    </recommendedName>
</protein>
<dbReference type="RefSeq" id="WP_188551278.1">
    <property type="nucleotide sequence ID" value="NZ_BMFY01000011.1"/>
</dbReference>
<keyword evidence="3" id="KW-0408">Iron</keyword>
<dbReference type="EMBL" id="BMFY01000011">
    <property type="protein sequence ID" value="GGA21332.1"/>
    <property type="molecule type" value="Genomic_DNA"/>
</dbReference>
<evidence type="ECO:0000313" key="7">
    <source>
        <dbReference type="Proteomes" id="UP000616114"/>
    </source>
</evidence>
<dbReference type="GO" id="GO:0051537">
    <property type="term" value="F:2 iron, 2 sulfur cluster binding"/>
    <property type="evidence" value="ECO:0007669"/>
    <property type="project" value="UniProtKB-KW"/>
</dbReference>
<name>A0A8J2TZP1_9MICO</name>
<evidence type="ECO:0000313" key="6">
    <source>
        <dbReference type="EMBL" id="GGA21332.1"/>
    </source>
</evidence>
<dbReference type="AlphaFoldDB" id="A0A8J2TZP1"/>
<keyword evidence="7" id="KW-1185">Reference proteome</keyword>
<evidence type="ECO:0000256" key="2">
    <source>
        <dbReference type="ARBA" id="ARBA00022723"/>
    </source>
</evidence>
<sequence length="70" mass="7648">MTHDERPVTVTAYPNGPLIVRGPAVFVDENGEPIEQPRRSAALCRCGASAIKPWCDGTHKITGFTTQPRE</sequence>
<organism evidence="6 7">
    <name type="scientific">Sediminivirga luteola</name>
    <dbReference type="NCBI Taxonomy" id="1774748"/>
    <lineage>
        <taxon>Bacteria</taxon>
        <taxon>Bacillati</taxon>
        <taxon>Actinomycetota</taxon>
        <taxon>Actinomycetes</taxon>
        <taxon>Micrococcales</taxon>
        <taxon>Brevibacteriaceae</taxon>
        <taxon>Sediminivirga</taxon>
    </lineage>
</organism>
<keyword evidence="4" id="KW-0411">Iron-sulfur</keyword>
<evidence type="ECO:0000256" key="4">
    <source>
        <dbReference type="ARBA" id="ARBA00023014"/>
    </source>
</evidence>
<evidence type="ECO:0000259" key="5">
    <source>
        <dbReference type="SMART" id="SM00704"/>
    </source>
</evidence>
<dbReference type="Gene3D" id="3.40.5.90">
    <property type="entry name" value="CDGSH iron-sulfur domain, mitoNEET-type"/>
    <property type="match status" value="1"/>
</dbReference>
<dbReference type="Proteomes" id="UP000616114">
    <property type="component" value="Unassembled WGS sequence"/>
</dbReference>
<evidence type="ECO:0000256" key="3">
    <source>
        <dbReference type="ARBA" id="ARBA00023004"/>
    </source>
</evidence>
<reference evidence="6" key="2">
    <citation type="submission" date="2020-09" db="EMBL/GenBank/DDBJ databases">
        <authorList>
            <person name="Sun Q."/>
            <person name="Zhou Y."/>
        </authorList>
    </citation>
    <scope>NUCLEOTIDE SEQUENCE</scope>
    <source>
        <strain evidence="6">CGMCC 1.12785</strain>
    </source>
</reference>
<dbReference type="InterPro" id="IPR042216">
    <property type="entry name" value="MitoNEET_CISD"/>
</dbReference>
<accession>A0A8J2TZP1</accession>
<gene>
    <name evidence="6" type="ORF">GCM10011333_25570</name>
</gene>
<keyword evidence="2" id="KW-0479">Metal-binding</keyword>
<evidence type="ECO:0000256" key="1">
    <source>
        <dbReference type="ARBA" id="ARBA00022714"/>
    </source>
</evidence>
<feature type="domain" description="Iron-binding zinc finger CDGSH type" evidence="5">
    <location>
        <begin position="29"/>
        <end position="65"/>
    </location>
</feature>
<dbReference type="GO" id="GO:0046872">
    <property type="term" value="F:metal ion binding"/>
    <property type="evidence" value="ECO:0007669"/>
    <property type="project" value="UniProtKB-KW"/>
</dbReference>
<proteinExistence type="predicted"/>
<dbReference type="InterPro" id="IPR018967">
    <property type="entry name" value="FeS-contain_CDGSH-typ"/>
</dbReference>